<keyword evidence="4" id="KW-1133">Transmembrane helix</keyword>
<dbReference type="OrthoDB" id="432528at2759"/>
<evidence type="ECO:0008006" key="8">
    <source>
        <dbReference type="Google" id="ProtNLM"/>
    </source>
</evidence>
<evidence type="ECO:0000313" key="6">
    <source>
        <dbReference type="EMBL" id="ORZ29074.1"/>
    </source>
</evidence>
<feature type="chain" id="PRO_5012576059" description="Galactose oxidase" evidence="5">
    <location>
        <begin position="31"/>
        <end position="506"/>
    </location>
</feature>
<protein>
    <recommendedName>
        <fullName evidence="8">Galactose oxidase</fullName>
    </recommendedName>
</protein>
<keyword evidence="1" id="KW-0880">Kelch repeat</keyword>
<keyword evidence="7" id="KW-1185">Reference proteome</keyword>
<dbReference type="Pfam" id="PF24681">
    <property type="entry name" value="Kelch_KLHDC2_KLHL20_DRC7"/>
    <property type="match status" value="1"/>
</dbReference>
<comment type="caution">
    <text evidence="6">The sequence shown here is derived from an EMBL/GenBank/DDBJ whole genome shotgun (WGS) entry which is preliminary data.</text>
</comment>
<dbReference type="RefSeq" id="XP_021886747.1">
    <property type="nucleotide sequence ID" value="XM_022022526.1"/>
</dbReference>
<feature type="compositionally biased region" description="Polar residues" evidence="3">
    <location>
        <begin position="458"/>
        <end position="468"/>
    </location>
</feature>
<dbReference type="Gene3D" id="2.120.10.80">
    <property type="entry name" value="Kelch-type beta propeller"/>
    <property type="match status" value="2"/>
</dbReference>
<reference evidence="6 7" key="1">
    <citation type="submission" date="2016-07" db="EMBL/GenBank/DDBJ databases">
        <title>Pervasive Adenine N6-methylation of Active Genes in Fungi.</title>
        <authorList>
            <consortium name="DOE Joint Genome Institute"/>
            <person name="Mondo S.J."/>
            <person name="Dannebaum R.O."/>
            <person name="Kuo R.C."/>
            <person name="Labutti K."/>
            <person name="Haridas S."/>
            <person name="Kuo A."/>
            <person name="Salamov A."/>
            <person name="Ahrendt S.R."/>
            <person name="Lipzen A."/>
            <person name="Sullivan W."/>
            <person name="Andreopoulos W.B."/>
            <person name="Clum A."/>
            <person name="Lindquist E."/>
            <person name="Daum C."/>
            <person name="Ramamoorthy G.K."/>
            <person name="Gryganskyi A."/>
            <person name="Culley D."/>
            <person name="Magnuson J.K."/>
            <person name="James T.Y."/>
            <person name="O'Malley M.A."/>
            <person name="Stajich J.E."/>
            <person name="Spatafora J.W."/>
            <person name="Visel A."/>
            <person name="Grigoriev I.V."/>
        </authorList>
    </citation>
    <scope>NUCLEOTIDE SEQUENCE [LARGE SCALE GENOMIC DNA]</scope>
    <source>
        <strain evidence="6 7">NRRL 3116</strain>
    </source>
</reference>
<dbReference type="PANTHER" id="PTHR46093:SF18">
    <property type="entry name" value="FIBRONECTIN TYPE-III DOMAIN-CONTAINING PROTEIN"/>
    <property type="match status" value="1"/>
</dbReference>
<accession>A0A1Y2H4Y7</accession>
<evidence type="ECO:0000256" key="2">
    <source>
        <dbReference type="ARBA" id="ARBA00022737"/>
    </source>
</evidence>
<keyword evidence="5" id="KW-0732">Signal</keyword>
<organism evidence="6 7">
    <name type="scientific">Lobosporangium transversale</name>
    <dbReference type="NCBI Taxonomy" id="64571"/>
    <lineage>
        <taxon>Eukaryota</taxon>
        <taxon>Fungi</taxon>
        <taxon>Fungi incertae sedis</taxon>
        <taxon>Mucoromycota</taxon>
        <taxon>Mortierellomycotina</taxon>
        <taxon>Mortierellomycetes</taxon>
        <taxon>Mortierellales</taxon>
        <taxon>Mortierellaceae</taxon>
        <taxon>Lobosporangium</taxon>
    </lineage>
</organism>
<dbReference type="Proteomes" id="UP000193648">
    <property type="component" value="Unassembled WGS sequence"/>
</dbReference>
<feature type="signal peptide" evidence="5">
    <location>
        <begin position="1"/>
        <end position="30"/>
    </location>
</feature>
<feature type="region of interest" description="Disordered" evidence="3">
    <location>
        <begin position="406"/>
        <end position="441"/>
    </location>
</feature>
<dbReference type="GeneID" id="33564370"/>
<evidence type="ECO:0000256" key="4">
    <source>
        <dbReference type="SAM" id="Phobius"/>
    </source>
</evidence>
<proteinExistence type="predicted"/>
<feature type="compositionally biased region" description="Low complexity" evidence="3">
    <location>
        <begin position="469"/>
        <end position="484"/>
    </location>
</feature>
<evidence type="ECO:0000256" key="1">
    <source>
        <dbReference type="ARBA" id="ARBA00022441"/>
    </source>
</evidence>
<evidence type="ECO:0000256" key="3">
    <source>
        <dbReference type="SAM" id="MobiDB-lite"/>
    </source>
</evidence>
<dbReference type="InterPro" id="IPR015915">
    <property type="entry name" value="Kelch-typ_b-propeller"/>
</dbReference>
<feature type="compositionally biased region" description="Polar residues" evidence="3">
    <location>
        <begin position="485"/>
        <end position="500"/>
    </location>
</feature>
<keyword evidence="2" id="KW-0677">Repeat</keyword>
<dbReference type="InterPro" id="IPR011043">
    <property type="entry name" value="Gal_Oxase/kelch_b-propeller"/>
</dbReference>
<dbReference type="EMBL" id="MCFF01000001">
    <property type="protein sequence ID" value="ORZ29074.1"/>
    <property type="molecule type" value="Genomic_DNA"/>
</dbReference>
<gene>
    <name evidence="6" type="ORF">BCR41DRAFT_344503</name>
</gene>
<keyword evidence="4" id="KW-0472">Membrane</keyword>
<dbReference type="PANTHER" id="PTHR46093">
    <property type="entry name" value="ACYL-COA-BINDING DOMAIN-CONTAINING PROTEIN 5"/>
    <property type="match status" value="1"/>
</dbReference>
<keyword evidence="4" id="KW-0812">Transmembrane</keyword>
<evidence type="ECO:0000256" key="5">
    <source>
        <dbReference type="SAM" id="SignalP"/>
    </source>
</evidence>
<sequence length="506" mass="55986">MRPDISPFRATWLLSVLLLALSIISSLSHAQTQPPSYQPRPGFLSTSAYIDGQTMYVLGGFGGDDSLMAQMFSIDLSKSWSTSSPAYKRMADGITDARFTSVLLPNNKDWFVISNSTVYLYNIPSGTWSTVGKYNTLSTSHGLSAAVDPENGKVYIPNGYVFSKGGGGPVELMVYSTSDKTVQHNIMTSNLVQVINFSVVWASTLKGLLLFGGSVINTPNTRSDLYFYSPESGWKLLTPRGDIPTARRLACFVPAYGGTKMVLFGGQGDPVPPAQNGNAQNDIYILDVATLTWTRGPDIGNNGGRAGHVCAISNEQLISWGGLGNDASSDNNTFVYNLKTSSWTTEYIGTSGSSSTNLVPIIAGSIGGVVLVALLVGGFIFYRRKKAKEQAVKSIRLSKPYISNPTPFEYNQYSPQSPPHSRPQSQEQQYQRQQQRQQQHNSYYNDLPSEEEYYLPQQHPSQSYNSHGQSYDQNDYSYDDYNNYTSPNESYYRQNNQTAHNPYRHR</sequence>
<feature type="transmembrane region" description="Helical" evidence="4">
    <location>
        <begin position="358"/>
        <end position="382"/>
    </location>
</feature>
<feature type="region of interest" description="Disordered" evidence="3">
    <location>
        <begin position="458"/>
        <end position="506"/>
    </location>
</feature>
<evidence type="ECO:0000313" key="7">
    <source>
        <dbReference type="Proteomes" id="UP000193648"/>
    </source>
</evidence>
<name>A0A1Y2H4Y7_9FUNG</name>
<dbReference type="CDD" id="cd12087">
    <property type="entry name" value="TM_EGFR-like"/>
    <property type="match status" value="1"/>
</dbReference>
<dbReference type="SUPFAM" id="SSF50965">
    <property type="entry name" value="Galactose oxidase, central domain"/>
    <property type="match status" value="1"/>
</dbReference>
<feature type="compositionally biased region" description="Low complexity" evidence="3">
    <location>
        <begin position="422"/>
        <end position="439"/>
    </location>
</feature>
<dbReference type="InParanoid" id="A0A1Y2H4Y7"/>
<dbReference type="STRING" id="64571.A0A1Y2H4Y7"/>
<dbReference type="AlphaFoldDB" id="A0A1Y2H4Y7"/>